<dbReference type="PANTHER" id="PTHR47307:SF1">
    <property type="entry name" value="GLUTATHIONE-REGULATED POTASSIUM-EFFLUX SYSTEM ANCILLARY PROTEIN KEFG"/>
    <property type="match status" value="1"/>
</dbReference>
<protein>
    <submittedName>
        <fullName evidence="3">Oxidoreductase</fullName>
    </submittedName>
</protein>
<dbReference type="SUPFAM" id="SSF52218">
    <property type="entry name" value="Flavoproteins"/>
    <property type="match status" value="1"/>
</dbReference>
<keyword evidence="1" id="KW-0560">Oxidoreductase</keyword>
<dbReference type="InterPro" id="IPR046980">
    <property type="entry name" value="KefG/KefF"/>
</dbReference>
<accession>A0ABX6GKP9</accession>
<feature type="domain" description="Flavodoxin-like fold" evidence="2">
    <location>
        <begin position="3"/>
        <end position="166"/>
    </location>
</feature>
<evidence type="ECO:0000256" key="1">
    <source>
        <dbReference type="ARBA" id="ARBA00023002"/>
    </source>
</evidence>
<dbReference type="InterPro" id="IPR003680">
    <property type="entry name" value="Flavodoxin_fold"/>
</dbReference>
<dbReference type="Pfam" id="PF02525">
    <property type="entry name" value="Flavodoxin_2"/>
    <property type="match status" value="1"/>
</dbReference>
<evidence type="ECO:0000313" key="3">
    <source>
        <dbReference type="EMBL" id="QHA86853.1"/>
    </source>
</evidence>
<dbReference type="RefSeq" id="WP_160028763.1">
    <property type="nucleotide sequence ID" value="NZ_CP041764.1"/>
</dbReference>
<dbReference type="Gene3D" id="3.40.50.360">
    <property type="match status" value="1"/>
</dbReference>
<sequence length="177" mass="19665">MSRILVLTAHRFPDESRVNRALIEAVRPLPGVTVHELMRSYPDYRIDVAHEQALLQSHDALVMMFPFYWYSSPAILSEWQDAVLTYGFAYGSRGTQLHGKPLQLVVSTGGDRQAYSAQGYNRYPAADLLLPFQAMANLTGMDYLPPHLVQGVNDLSDARLAQEAAGVATRVQALFTA</sequence>
<organism evidence="3 4">
    <name type="scientific">Serratia rhizosphaerae</name>
    <dbReference type="NCBI Taxonomy" id="2597702"/>
    <lineage>
        <taxon>Bacteria</taxon>
        <taxon>Pseudomonadati</taxon>
        <taxon>Pseudomonadota</taxon>
        <taxon>Gammaproteobacteria</taxon>
        <taxon>Enterobacterales</taxon>
        <taxon>Yersiniaceae</taxon>
        <taxon>Serratia</taxon>
    </lineage>
</organism>
<dbReference type="Proteomes" id="UP000430368">
    <property type="component" value="Chromosome"/>
</dbReference>
<evidence type="ECO:0000259" key="2">
    <source>
        <dbReference type="Pfam" id="PF02525"/>
    </source>
</evidence>
<reference evidence="3 4" key="1">
    <citation type="submission" date="2019-07" db="EMBL/GenBank/DDBJ databases">
        <title>Serratia dokdonensis sp. nov., an elicitor of systemic resistance in Nicotiana Tabacum.</title>
        <authorList>
            <person name="Son J.-S."/>
            <person name="Hwang Y.-J."/>
            <person name="Lee S.-Y."/>
            <person name="Ghim S.-Y."/>
        </authorList>
    </citation>
    <scope>NUCLEOTIDE SEQUENCE [LARGE SCALE GENOMIC DNA]</scope>
    <source>
        <strain evidence="3 4">KUDC3025</strain>
    </source>
</reference>
<dbReference type="EMBL" id="CP041764">
    <property type="protein sequence ID" value="QHA86853.1"/>
    <property type="molecule type" value="Genomic_DNA"/>
</dbReference>
<name>A0ABX6GKP9_9GAMM</name>
<evidence type="ECO:0000313" key="4">
    <source>
        <dbReference type="Proteomes" id="UP000430368"/>
    </source>
</evidence>
<dbReference type="InterPro" id="IPR029039">
    <property type="entry name" value="Flavoprotein-like_sf"/>
</dbReference>
<keyword evidence="4" id="KW-1185">Reference proteome</keyword>
<dbReference type="PANTHER" id="PTHR47307">
    <property type="entry name" value="GLUTATHIONE-REGULATED POTASSIUM-EFFLUX SYSTEM ANCILLARY PROTEIN KEFG"/>
    <property type="match status" value="1"/>
</dbReference>
<proteinExistence type="predicted"/>
<gene>
    <name evidence="3" type="ORF">FO014_07735</name>
</gene>